<gene>
    <name evidence="1" type="ORF">METZ01_LOCUS368821</name>
</gene>
<sequence>TGQIIGDGNGLPMGPGGTFASNILTPTGLPILTGMNNGDFFNKDCDGSSLNWRQEKNQLVSDFSCEMNIDTYGGTPEGTYILWLAVHFPENIPDVNEDGNLLNLGHSGAGAQNMVALATITVGSPKPVRLATTLFADLLQEGTRGGVWSRENESQFGIDPLTITNHNPVIPRLDPYGDSLSHRLDPYAPLLGMVDRITPAVPPIEFDFSNSELQIDVERPDGKVDVLGPAPLGAYGVRTPVLPGNRPIAGGGGHIVEIPQLLGLGDEFVYEFPLDGDYILKLSGHINDINGYIFEIGGSYDVAVA</sequence>
<evidence type="ECO:0000313" key="1">
    <source>
        <dbReference type="EMBL" id="SVD15967.1"/>
    </source>
</evidence>
<organism evidence="1">
    <name type="scientific">marine metagenome</name>
    <dbReference type="NCBI Taxonomy" id="408172"/>
    <lineage>
        <taxon>unclassified sequences</taxon>
        <taxon>metagenomes</taxon>
        <taxon>ecological metagenomes</taxon>
    </lineage>
</organism>
<dbReference type="EMBL" id="UINC01133182">
    <property type="protein sequence ID" value="SVD15967.1"/>
    <property type="molecule type" value="Genomic_DNA"/>
</dbReference>
<proteinExistence type="predicted"/>
<accession>A0A382T3B3</accession>
<feature type="non-terminal residue" evidence="1">
    <location>
        <position position="1"/>
    </location>
</feature>
<name>A0A382T3B3_9ZZZZ</name>
<feature type="non-terminal residue" evidence="1">
    <location>
        <position position="305"/>
    </location>
</feature>
<dbReference type="AlphaFoldDB" id="A0A382T3B3"/>
<protein>
    <submittedName>
        <fullName evidence="1">Uncharacterized protein</fullName>
    </submittedName>
</protein>
<reference evidence="1" key="1">
    <citation type="submission" date="2018-05" db="EMBL/GenBank/DDBJ databases">
        <authorList>
            <person name="Lanie J.A."/>
            <person name="Ng W.-L."/>
            <person name="Kazmierczak K.M."/>
            <person name="Andrzejewski T.M."/>
            <person name="Davidsen T.M."/>
            <person name="Wayne K.J."/>
            <person name="Tettelin H."/>
            <person name="Glass J.I."/>
            <person name="Rusch D."/>
            <person name="Podicherti R."/>
            <person name="Tsui H.-C.T."/>
            <person name="Winkler M.E."/>
        </authorList>
    </citation>
    <scope>NUCLEOTIDE SEQUENCE</scope>
</reference>